<evidence type="ECO:0000256" key="13">
    <source>
        <dbReference type="RuleBase" id="RU004914"/>
    </source>
</evidence>
<evidence type="ECO:0000256" key="8">
    <source>
        <dbReference type="ARBA" id="ARBA00022694"/>
    </source>
</evidence>
<organism evidence="14 15">
    <name type="scientific">Morella rubra</name>
    <name type="common">Chinese bayberry</name>
    <dbReference type="NCBI Taxonomy" id="262757"/>
    <lineage>
        <taxon>Eukaryota</taxon>
        <taxon>Viridiplantae</taxon>
        <taxon>Streptophyta</taxon>
        <taxon>Embryophyta</taxon>
        <taxon>Tracheophyta</taxon>
        <taxon>Spermatophyta</taxon>
        <taxon>Magnoliopsida</taxon>
        <taxon>eudicotyledons</taxon>
        <taxon>Gunneridae</taxon>
        <taxon>Pentapetalae</taxon>
        <taxon>rosids</taxon>
        <taxon>fabids</taxon>
        <taxon>Fagales</taxon>
        <taxon>Myricaceae</taxon>
        <taxon>Morella</taxon>
    </lineage>
</organism>
<evidence type="ECO:0000256" key="6">
    <source>
        <dbReference type="ARBA" id="ARBA00022691"/>
    </source>
</evidence>
<keyword evidence="6 12" id="KW-0949">S-adenosyl-L-methionine</keyword>
<evidence type="ECO:0000256" key="10">
    <source>
        <dbReference type="ARBA" id="ARBA00022989"/>
    </source>
</evidence>
<feature type="transmembrane region" description="Helical" evidence="13">
    <location>
        <begin position="552"/>
        <end position="572"/>
    </location>
</feature>
<dbReference type="Pfam" id="PF02005">
    <property type="entry name" value="TRM"/>
    <property type="match status" value="2"/>
</dbReference>
<feature type="transmembrane region" description="Helical" evidence="13">
    <location>
        <begin position="703"/>
        <end position="723"/>
    </location>
</feature>
<dbReference type="EMBL" id="RXIC02000021">
    <property type="protein sequence ID" value="KAB1217595.1"/>
    <property type="molecule type" value="Genomic_DNA"/>
</dbReference>
<reference evidence="14 15" key="1">
    <citation type="journal article" date="2019" name="Plant Biotechnol. J.">
        <title>The red bayberry genome and genetic basis of sex determination.</title>
        <authorList>
            <person name="Jia H.M."/>
            <person name="Jia H.J."/>
            <person name="Cai Q.L."/>
            <person name="Wang Y."/>
            <person name="Zhao H.B."/>
            <person name="Yang W.F."/>
            <person name="Wang G.Y."/>
            <person name="Li Y.H."/>
            <person name="Zhan D.L."/>
            <person name="Shen Y.T."/>
            <person name="Niu Q.F."/>
            <person name="Chang L."/>
            <person name="Qiu J."/>
            <person name="Zhao L."/>
            <person name="Xie H.B."/>
            <person name="Fu W.Y."/>
            <person name="Jin J."/>
            <person name="Li X.W."/>
            <person name="Jiao Y."/>
            <person name="Zhou C.C."/>
            <person name="Tu T."/>
            <person name="Chai C.Y."/>
            <person name="Gao J.L."/>
            <person name="Fan L.J."/>
            <person name="van de Weg E."/>
            <person name="Wang J.Y."/>
            <person name="Gao Z.S."/>
        </authorList>
    </citation>
    <scope>NUCLEOTIDE SEQUENCE [LARGE SCALE GENOMIC DNA]</scope>
    <source>
        <tissue evidence="14">Leaves</tissue>
    </source>
</reference>
<feature type="transmembrane region" description="Helical" evidence="13">
    <location>
        <begin position="801"/>
        <end position="824"/>
    </location>
</feature>
<dbReference type="CDD" id="cd02440">
    <property type="entry name" value="AdoMet_MTases"/>
    <property type="match status" value="1"/>
</dbReference>
<evidence type="ECO:0000256" key="1">
    <source>
        <dbReference type="ARBA" id="ARBA00004141"/>
    </source>
</evidence>
<feature type="transmembrane region" description="Helical" evidence="13">
    <location>
        <begin position="620"/>
        <end position="641"/>
    </location>
</feature>
<comment type="caution">
    <text evidence="13">Lacks conserved residue(s) required for the propagation of feature annotation.</text>
</comment>
<evidence type="ECO:0000256" key="3">
    <source>
        <dbReference type="ARBA" id="ARBA00022555"/>
    </source>
</evidence>
<proteinExistence type="inferred from homology"/>
<dbReference type="PANTHER" id="PTHR11206">
    <property type="entry name" value="MULTIDRUG RESISTANCE PROTEIN"/>
    <property type="match status" value="1"/>
</dbReference>
<dbReference type="InterPro" id="IPR045069">
    <property type="entry name" value="MATE_euk"/>
</dbReference>
<keyword evidence="3 12" id="KW-0820">tRNA-binding</keyword>
<sequence>MLYLTPKTLSLPPFSYNPRIPRNQISNRNSRFTISYQLKLTTNTSFNFELTTERGLEFQTGETFFRHESATGRDLGVLAASLYKKSKGELRVLDALCGCGIRSLRYLVGAEADFVWANDANDEYRRIISENLSTVVPRGLGDERRWTVTHFDANRAMTECYLQKELFDFIDVDSFGSDSSFLRSAMNALKLDGLLYVTSTDGYTSGGHRPHHSVAAYGAYVRPMPYSNEIGLRMLIGGALSISHCTVHNRHYGFIGYCHHCGNSQAFSWDEIGRTSCPCSNSKVSKSLVVSGPLWTGPLHDTAFVTQMLNLAEEWGWAGSGSGTHLDKLLNQMVDESDPKLPFGYIKLDEVSSRAKTNSPPLRIMMSTMHKEGYAASRSHIASNAIKTNCPMAVAEELISLCKLACPIVASSLLLYSKMIVSMLFLGHLGNTELAGGSLSIGFANITGYSVLKGLAMGMEPICCQAYGAKKGDVLCQTYRRTVCLLFLAAIPISLLWLNMEPILLWLGQEQTITSMAKVYITYSLPDLLVHVLLHPLRIFLRTQSLTKPLTISAVCAMILHLPINYCLVVYLNMGMRGVALASAWTTLNLYLGLLVYLFQSRTALKPWDGKAKHACTQGWQQLLALAVPSVLSVCLEWWWYEIMLLLCGLLSDPQASVAAMGILIQTTGLLYVFPHSLSLGLSTRVGQELGAGQPARAQQTTIIGLMVAAVCSILAFAFTIAVRDGWGKLFTCEPQVLALTSIALPILGFCELGNCPQTAACGILIGSARAKVGACINFGSFYLIGLPVAVLMSFRLRMGFIGLWCGLAAAQISCMCMMIYTLVSTDWKHEVKRAKELTQATESDNNDLEADLLS</sequence>
<evidence type="ECO:0000313" key="15">
    <source>
        <dbReference type="Proteomes" id="UP000516437"/>
    </source>
</evidence>
<comment type="subcellular location">
    <subcellularLocation>
        <location evidence="1">Membrane</location>
        <topology evidence="1">Multi-pass membrane protein</topology>
    </subcellularLocation>
</comment>
<protein>
    <recommendedName>
        <fullName evidence="13">Protein DETOXIFICATION</fullName>
    </recommendedName>
    <alternativeName>
        <fullName evidence="13">Multidrug and toxic compound extrusion protein</fullName>
    </alternativeName>
</protein>
<keyword evidence="10 13" id="KW-1133">Transmembrane helix</keyword>
<feature type="transmembrane region" description="Helical" evidence="13">
    <location>
        <begin position="483"/>
        <end position="500"/>
    </location>
</feature>
<dbReference type="Proteomes" id="UP000516437">
    <property type="component" value="Chromosome 3"/>
</dbReference>
<feature type="transmembrane region" description="Helical" evidence="13">
    <location>
        <begin position="578"/>
        <end position="599"/>
    </location>
</feature>
<keyword evidence="9 12" id="KW-0694">RNA-binding</keyword>
<feature type="transmembrane region" description="Helical" evidence="13">
    <location>
        <begin position="661"/>
        <end position="682"/>
    </location>
</feature>
<dbReference type="NCBIfam" id="TIGR00797">
    <property type="entry name" value="matE"/>
    <property type="match status" value="1"/>
</dbReference>
<dbReference type="GO" id="GO:0042910">
    <property type="term" value="F:xenobiotic transmembrane transporter activity"/>
    <property type="evidence" value="ECO:0007669"/>
    <property type="project" value="InterPro"/>
</dbReference>
<evidence type="ECO:0000256" key="12">
    <source>
        <dbReference type="PROSITE-ProRule" id="PRU00958"/>
    </source>
</evidence>
<dbReference type="Pfam" id="PF01554">
    <property type="entry name" value="MatE"/>
    <property type="match status" value="2"/>
</dbReference>
<dbReference type="Gene3D" id="3.40.50.150">
    <property type="entry name" value="Vaccinia Virus protein VP39"/>
    <property type="match status" value="2"/>
</dbReference>
<dbReference type="InterPro" id="IPR002905">
    <property type="entry name" value="Trm1"/>
</dbReference>
<keyword evidence="15" id="KW-1185">Reference proteome</keyword>
<dbReference type="GO" id="GO:0000049">
    <property type="term" value="F:tRNA binding"/>
    <property type="evidence" value="ECO:0007669"/>
    <property type="project" value="UniProtKB-UniRule"/>
</dbReference>
<gene>
    <name evidence="14" type="ORF">CJ030_MR3G002742</name>
</gene>
<keyword evidence="11 13" id="KW-0472">Membrane</keyword>
<name>A0A6A1VXT6_9ROSI</name>
<dbReference type="InterPro" id="IPR042296">
    <property type="entry name" value="tRNA_met_Trm1_C"/>
</dbReference>
<dbReference type="GO" id="GO:0015297">
    <property type="term" value="F:antiporter activity"/>
    <property type="evidence" value="ECO:0007669"/>
    <property type="project" value="InterPro"/>
</dbReference>
<comment type="similarity">
    <text evidence="2 13">Belongs to the multi antimicrobial extrusion (MATE) (TC 2.A.66.1) family.</text>
</comment>
<dbReference type="CDD" id="cd13132">
    <property type="entry name" value="MATE_eukaryotic"/>
    <property type="match status" value="1"/>
</dbReference>
<feature type="transmembrane region" description="Helical" evidence="13">
    <location>
        <begin position="743"/>
        <end position="766"/>
    </location>
</feature>
<evidence type="ECO:0000256" key="5">
    <source>
        <dbReference type="ARBA" id="ARBA00022679"/>
    </source>
</evidence>
<dbReference type="GO" id="GO:0032259">
    <property type="term" value="P:methylation"/>
    <property type="evidence" value="ECO:0007669"/>
    <property type="project" value="UniProtKB-UniRule"/>
</dbReference>
<evidence type="ECO:0000256" key="2">
    <source>
        <dbReference type="ARBA" id="ARBA00010199"/>
    </source>
</evidence>
<dbReference type="GO" id="GO:0016020">
    <property type="term" value="C:membrane"/>
    <property type="evidence" value="ECO:0007669"/>
    <property type="project" value="UniProtKB-SubCell"/>
</dbReference>
<dbReference type="OrthoDB" id="2126698at2759"/>
<dbReference type="SUPFAM" id="SSF53335">
    <property type="entry name" value="S-adenosyl-L-methionine-dependent methyltransferases"/>
    <property type="match status" value="1"/>
</dbReference>
<accession>A0A6A1VXT6</accession>
<evidence type="ECO:0000256" key="11">
    <source>
        <dbReference type="ARBA" id="ARBA00023136"/>
    </source>
</evidence>
<dbReference type="GO" id="GO:0016423">
    <property type="term" value="F:tRNA (guanine) methyltransferase activity"/>
    <property type="evidence" value="ECO:0007669"/>
    <property type="project" value="InterPro"/>
</dbReference>
<evidence type="ECO:0000313" key="14">
    <source>
        <dbReference type="EMBL" id="KAB1217595.1"/>
    </source>
</evidence>
<feature type="transmembrane region" description="Helical" evidence="13">
    <location>
        <begin position="773"/>
        <end position="795"/>
    </location>
</feature>
<comment type="similarity">
    <text evidence="12">Belongs to the class I-like SAM-binding methyltransferase superfamily. Trm1 family.</text>
</comment>
<dbReference type="GO" id="GO:0008033">
    <property type="term" value="P:tRNA processing"/>
    <property type="evidence" value="ECO:0007669"/>
    <property type="project" value="UniProtKB-UniRule"/>
</dbReference>
<dbReference type="FunFam" id="3.30.56.70:FF:000001">
    <property type="entry name" value="tRNA (guanine(26)-N(2))-dimethyltransferase"/>
    <property type="match status" value="1"/>
</dbReference>
<dbReference type="GO" id="GO:1990961">
    <property type="term" value="P:xenobiotic detoxification by transmembrane export across the plasma membrane"/>
    <property type="evidence" value="ECO:0007669"/>
    <property type="project" value="InterPro"/>
</dbReference>
<keyword evidence="5 12" id="KW-0808">Transferase</keyword>
<evidence type="ECO:0000256" key="7">
    <source>
        <dbReference type="ARBA" id="ARBA00022692"/>
    </source>
</evidence>
<keyword evidence="8 12" id="KW-0819">tRNA processing</keyword>
<evidence type="ECO:0000256" key="9">
    <source>
        <dbReference type="ARBA" id="ARBA00022884"/>
    </source>
</evidence>
<comment type="caution">
    <text evidence="14">The sequence shown here is derived from an EMBL/GenBank/DDBJ whole genome shotgun (WGS) entry which is preliminary data.</text>
</comment>
<dbReference type="Gene3D" id="3.30.56.70">
    <property type="entry name" value="N2,N2-dimethylguanosine tRNA methyltransferase, C-terminal domain"/>
    <property type="match status" value="1"/>
</dbReference>
<keyword evidence="4 12" id="KW-0489">Methyltransferase</keyword>
<dbReference type="InterPro" id="IPR029063">
    <property type="entry name" value="SAM-dependent_MTases_sf"/>
</dbReference>
<dbReference type="PROSITE" id="PS51626">
    <property type="entry name" value="SAM_MT_TRM1"/>
    <property type="match status" value="1"/>
</dbReference>
<dbReference type="InterPro" id="IPR002528">
    <property type="entry name" value="MATE_fam"/>
</dbReference>
<evidence type="ECO:0000256" key="4">
    <source>
        <dbReference type="ARBA" id="ARBA00022603"/>
    </source>
</evidence>
<keyword evidence="7 13" id="KW-0812">Transmembrane</keyword>
<dbReference type="AlphaFoldDB" id="A0A6A1VXT6"/>